<evidence type="ECO:0000313" key="1">
    <source>
        <dbReference type="EMBL" id="QQK08914.1"/>
    </source>
</evidence>
<keyword evidence="1" id="KW-0378">Hydrolase</keyword>
<dbReference type="EMBL" id="CP066744">
    <property type="protein sequence ID" value="QQK08914.1"/>
    <property type="molecule type" value="Genomic_DNA"/>
</dbReference>
<accession>A0AC61N1M0</accession>
<organism evidence="1 2">
    <name type="scientific">Miniphocaeibacter halophilus</name>
    <dbReference type="NCBI Taxonomy" id="2931922"/>
    <lineage>
        <taxon>Bacteria</taxon>
        <taxon>Bacillati</taxon>
        <taxon>Bacillota</taxon>
        <taxon>Tissierellia</taxon>
        <taxon>Tissierellales</taxon>
        <taxon>Peptoniphilaceae</taxon>
        <taxon>Miniphocaeibacter</taxon>
    </lineage>
</organism>
<protein>
    <submittedName>
        <fullName evidence="1">Ribonuclease P protein component</fullName>
        <ecNumber evidence="1">3.1.26.5</ecNumber>
    </submittedName>
</protein>
<gene>
    <name evidence="1" type="primary">rnpA</name>
    <name evidence="1" type="ORF">JFY71_05090</name>
</gene>
<sequence>MEKNKRLRSNRDFRIVYRHGKGYFNKNFTFVVKKSKKQGSRVGFSITKKYGNAVERNKLKRRLKEIFRHNFDLIKDGYDIVVIPRQNTKKLTYEELEKSVKHLLNIVFKR</sequence>
<name>A0AC61N1M0_9FIRM</name>
<evidence type="ECO:0000313" key="2">
    <source>
        <dbReference type="Proteomes" id="UP000595814"/>
    </source>
</evidence>
<dbReference type="EC" id="3.1.26.5" evidence="1"/>
<dbReference type="Proteomes" id="UP000595814">
    <property type="component" value="Chromosome"/>
</dbReference>
<keyword evidence="2" id="KW-1185">Reference proteome</keyword>
<reference evidence="1 2" key="1">
    <citation type="journal article" date="2022" name="Int. J. Syst. Evol. Microbiol.">
        <title>Miniphocaeibacter halophilus sp. nov., an ammonium-tolerant acetate-producing bacterium isolated from a biogas system.</title>
        <authorList>
            <person name="Schnurer A."/>
            <person name="Singh A."/>
            <person name="Bi S."/>
            <person name="Qiao W."/>
            <person name="Westerholm M."/>
        </authorList>
    </citation>
    <scope>NUCLEOTIDE SEQUENCE [LARGE SCALE GENOMIC DNA]</scope>
    <source>
        <strain evidence="1 2">AMB_01</strain>
    </source>
</reference>
<proteinExistence type="predicted"/>